<dbReference type="InterPro" id="IPR002035">
    <property type="entry name" value="VWF_A"/>
</dbReference>
<dbReference type="Gene3D" id="3.40.50.410">
    <property type="entry name" value="von Willebrand factor, type A domain"/>
    <property type="match status" value="1"/>
</dbReference>
<sequence length="342" mass="36845">MIAFDNPLWLLGLPLAALPFVAPVLAPVGHPRRALAPLDTPSKVVSILLPLLGAVAVTLLLLGLAGLHRTDQTITREGRGAQLMLLIDRSSSMDNSFAGRRPDGAEESKAMAARRLLSDFVDRRPHDRLGVAMFSTSPMLAVPLTDHRTIVKAAIATMGEHGLAQTNVGRGLALAIGAFDGATAKASRAVILVSDGAGVISREVQANLRDLVGREPVNLYWLFLRTEGAKSIFEVPTSGERDTPQARPERHLHLFLQSLGVPYRAFEAENSEAVEAAIDEIDTLEARPILYEEPVPRLDLDGFLNAGAALSILLLVLAKLAQRDRLTSARMLAPIRPAEQAR</sequence>
<evidence type="ECO:0000256" key="2">
    <source>
        <dbReference type="ARBA" id="ARBA00022692"/>
    </source>
</evidence>
<evidence type="ECO:0000256" key="1">
    <source>
        <dbReference type="ARBA" id="ARBA00022475"/>
    </source>
</evidence>
<reference evidence="7 8" key="1">
    <citation type="submission" date="2020-01" db="EMBL/GenBank/DDBJ databases">
        <title>Jiella pacifica sp. nov.</title>
        <authorList>
            <person name="Xue Z."/>
            <person name="Zhu S."/>
            <person name="Chen J."/>
            <person name="Yang J."/>
        </authorList>
    </citation>
    <scope>NUCLEOTIDE SEQUENCE [LARGE SCALE GENOMIC DNA]</scope>
    <source>
        <strain evidence="7 8">40Bstr34</strain>
    </source>
</reference>
<evidence type="ECO:0000256" key="5">
    <source>
        <dbReference type="SAM" id="Phobius"/>
    </source>
</evidence>
<keyword evidence="4 5" id="KW-0472">Membrane</keyword>
<evidence type="ECO:0000256" key="4">
    <source>
        <dbReference type="ARBA" id="ARBA00023136"/>
    </source>
</evidence>
<keyword evidence="3 5" id="KW-1133">Transmembrane helix</keyword>
<dbReference type="InterPro" id="IPR036465">
    <property type="entry name" value="vWFA_dom_sf"/>
</dbReference>
<evidence type="ECO:0000313" key="7">
    <source>
        <dbReference type="EMBL" id="NDW05980.1"/>
    </source>
</evidence>
<dbReference type="PANTHER" id="PTHR22550:SF5">
    <property type="entry name" value="LEUCINE ZIPPER PROTEIN 4"/>
    <property type="match status" value="1"/>
</dbReference>
<proteinExistence type="predicted"/>
<evidence type="ECO:0000313" key="8">
    <source>
        <dbReference type="Proteomes" id="UP000469011"/>
    </source>
</evidence>
<dbReference type="Proteomes" id="UP000469011">
    <property type="component" value="Unassembled WGS sequence"/>
</dbReference>
<dbReference type="PANTHER" id="PTHR22550">
    <property type="entry name" value="SPORE GERMINATION PROTEIN"/>
    <property type="match status" value="1"/>
</dbReference>
<name>A0A6N9T3Z1_9HYPH</name>
<comment type="caution">
    <text evidence="7">The sequence shown here is derived from an EMBL/GenBank/DDBJ whole genome shotgun (WGS) entry which is preliminary data.</text>
</comment>
<evidence type="ECO:0000256" key="3">
    <source>
        <dbReference type="ARBA" id="ARBA00022989"/>
    </source>
</evidence>
<keyword evidence="2 5" id="KW-0812">Transmembrane</keyword>
<keyword evidence="1" id="KW-1003">Cell membrane</keyword>
<keyword evidence="8" id="KW-1185">Reference proteome</keyword>
<evidence type="ECO:0000259" key="6">
    <source>
        <dbReference type="PROSITE" id="PS50234"/>
    </source>
</evidence>
<dbReference type="RefSeq" id="WP_163464418.1">
    <property type="nucleotide sequence ID" value="NZ_JAAAMG010000013.1"/>
</dbReference>
<protein>
    <submittedName>
        <fullName evidence="7">VWA domain-containing protein</fullName>
    </submittedName>
</protein>
<gene>
    <name evidence="7" type="ORF">GTK09_16285</name>
</gene>
<dbReference type="PROSITE" id="PS50234">
    <property type="entry name" value="VWFA"/>
    <property type="match status" value="1"/>
</dbReference>
<organism evidence="7 8">
    <name type="scientific">Jiella pacifica</name>
    <dbReference type="NCBI Taxonomy" id="2696469"/>
    <lineage>
        <taxon>Bacteria</taxon>
        <taxon>Pseudomonadati</taxon>
        <taxon>Pseudomonadota</taxon>
        <taxon>Alphaproteobacteria</taxon>
        <taxon>Hyphomicrobiales</taxon>
        <taxon>Aurantimonadaceae</taxon>
        <taxon>Jiella</taxon>
    </lineage>
</organism>
<feature type="domain" description="VWFA" evidence="6">
    <location>
        <begin position="82"/>
        <end position="281"/>
    </location>
</feature>
<dbReference type="AlphaFoldDB" id="A0A6N9T3Z1"/>
<dbReference type="Pfam" id="PF13519">
    <property type="entry name" value="VWA_2"/>
    <property type="match status" value="1"/>
</dbReference>
<dbReference type="EMBL" id="JAAAMG010000013">
    <property type="protein sequence ID" value="NDW05980.1"/>
    <property type="molecule type" value="Genomic_DNA"/>
</dbReference>
<accession>A0A6N9T3Z1</accession>
<feature type="transmembrane region" description="Helical" evidence="5">
    <location>
        <begin position="6"/>
        <end position="26"/>
    </location>
</feature>
<dbReference type="SUPFAM" id="SSF53300">
    <property type="entry name" value="vWA-like"/>
    <property type="match status" value="1"/>
</dbReference>
<feature type="transmembrane region" description="Helical" evidence="5">
    <location>
        <begin position="47"/>
        <end position="67"/>
    </location>
</feature>
<dbReference type="SMART" id="SM00327">
    <property type="entry name" value="VWA"/>
    <property type="match status" value="1"/>
</dbReference>
<dbReference type="InterPro" id="IPR050768">
    <property type="entry name" value="UPF0353/GerABKA_families"/>
</dbReference>